<proteinExistence type="predicted"/>
<dbReference type="Proteomes" id="UP001607069">
    <property type="component" value="Unassembled WGS sequence"/>
</dbReference>
<dbReference type="SUPFAM" id="SSF56349">
    <property type="entry name" value="DNA breaking-rejoining enzymes"/>
    <property type="match status" value="1"/>
</dbReference>
<accession>A0ABW7HWZ2</accession>
<organism evidence="1 2">
    <name type="scientific">Streptomyces chitinivorans</name>
    <dbReference type="NCBI Taxonomy" id="1257027"/>
    <lineage>
        <taxon>Bacteria</taxon>
        <taxon>Bacillati</taxon>
        <taxon>Actinomycetota</taxon>
        <taxon>Actinomycetes</taxon>
        <taxon>Kitasatosporales</taxon>
        <taxon>Streptomycetaceae</taxon>
        <taxon>Streptomyces</taxon>
    </lineage>
</organism>
<sequence length="52" mass="5849">MGKPSREYGFHALRYFYASKGLEADGSTVFLTCWLGHSDPGLTLMKHSHFLS</sequence>
<reference evidence="1 2" key="1">
    <citation type="submission" date="2024-10" db="EMBL/GenBank/DDBJ databases">
        <authorList>
            <person name="Cho J.-C."/>
        </authorList>
    </citation>
    <scope>NUCLEOTIDE SEQUENCE [LARGE SCALE GENOMIC DNA]</scope>
    <source>
        <strain evidence="1 2">KCTC29696</strain>
    </source>
</reference>
<gene>
    <name evidence="1" type="ORF">ACG5V6_19615</name>
</gene>
<evidence type="ECO:0008006" key="3">
    <source>
        <dbReference type="Google" id="ProtNLM"/>
    </source>
</evidence>
<evidence type="ECO:0000313" key="1">
    <source>
        <dbReference type="EMBL" id="MFH0250408.1"/>
    </source>
</evidence>
<keyword evidence="2" id="KW-1185">Reference proteome</keyword>
<name>A0ABW7HWZ2_9ACTN</name>
<dbReference type="InterPro" id="IPR011010">
    <property type="entry name" value="DNA_brk_join_enz"/>
</dbReference>
<dbReference type="RefSeq" id="WP_279952250.1">
    <property type="nucleotide sequence ID" value="NZ_BAABEN010000028.1"/>
</dbReference>
<comment type="caution">
    <text evidence="1">The sequence shown here is derived from an EMBL/GenBank/DDBJ whole genome shotgun (WGS) entry which is preliminary data.</text>
</comment>
<evidence type="ECO:0000313" key="2">
    <source>
        <dbReference type="Proteomes" id="UP001607069"/>
    </source>
</evidence>
<protein>
    <recommendedName>
        <fullName evidence="3">Integrase</fullName>
    </recommendedName>
</protein>
<dbReference type="EMBL" id="JBIHMK010000080">
    <property type="protein sequence ID" value="MFH0250408.1"/>
    <property type="molecule type" value="Genomic_DNA"/>
</dbReference>